<accession>A0ABV7KN21</accession>
<evidence type="ECO:0000313" key="3">
    <source>
        <dbReference type="Proteomes" id="UP001595625"/>
    </source>
</evidence>
<dbReference type="RefSeq" id="WP_117314155.1">
    <property type="nucleotide sequence ID" value="NZ_JBHRUJ010000014.1"/>
</dbReference>
<sequence>MNSVKAVLQEILEIEIVKVAAMRSIQSFKELEKMLEQKRNLIEQEIDRVQALKLSQKKPKHSVVGDSDDIQLSQLNKVIALSNDIKSKYSFLEGLQFKLDNKLESKYRDANISSYFRSIIPVSYFIQLFELGVAEELQGVNGAYNVYQSKITSGELEEYTIEKTIEERDSIKTKQFILHDAIQRTISLQRKLMLDTLNILDEKNNTAEPQWNQAMEQVHSALEEVAI</sequence>
<reference evidence="3" key="1">
    <citation type="journal article" date="2019" name="Int. J. Syst. Evol. Microbiol.">
        <title>The Global Catalogue of Microorganisms (GCM) 10K type strain sequencing project: providing services to taxonomists for standard genome sequencing and annotation.</title>
        <authorList>
            <consortium name="The Broad Institute Genomics Platform"/>
            <consortium name="The Broad Institute Genome Sequencing Center for Infectious Disease"/>
            <person name="Wu L."/>
            <person name="Ma J."/>
        </authorList>
    </citation>
    <scope>NUCLEOTIDE SEQUENCE [LARGE SCALE GENOMIC DNA]</scope>
    <source>
        <strain evidence="3">CCM 320</strain>
    </source>
</reference>
<dbReference type="Proteomes" id="UP001595625">
    <property type="component" value="Unassembled WGS sequence"/>
</dbReference>
<dbReference type="EMBL" id="JBHRUJ010000014">
    <property type="protein sequence ID" value="MFC3210902.1"/>
    <property type="molecule type" value="Genomic_DNA"/>
</dbReference>
<evidence type="ECO:0000313" key="2">
    <source>
        <dbReference type="EMBL" id="MFC3210902.1"/>
    </source>
</evidence>
<protein>
    <submittedName>
        <fullName evidence="2">Uncharacterized protein</fullName>
    </submittedName>
</protein>
<feature type="coiled-coil region" evidence="1">
    <location>
        <begin position="25"/>
        <end position="55"/>
    </location>
</feature>
<keyword evidence="1" id="KW-0175">Coiled coil</keyword>
<organism evidence="2 3">
    <name type="scientific">Planomicrobium okeanokoites</name>
    <name type="common">Planococcus okeanokoites</name>
    <name type="synonym">Flavobacterium okeanokoites</name>
    <dbReference type="NCBI Taxonomy" id="244"/>
    <lineage>
        <taxon>Bacteria</taxon>
        <taxon>Bacillati</taxon>
        <taxon>Bacillota</taxon>
        <taxon>Bacilli</taxon>
        <taxon>Bacillales</taxon>
        <taxon>Caryophanaceae</taxon>
        <taxon>Planomicrobium</taxon>
    </lineage>
</organism>
<evidence type="ECO:0000256" key="1">
    <source>
        <dbReference type="SAM" id="Coils"/>
    </source>
</evidence>
<keyword evidence="3" id="KW-1185">Reference proteome</keyword>
<name>A0ABV7KN21_PLAOK</name>
<comment type="caution">
    <text evidence="2">The sequence shown here is derived from an EMBL/GenBank/DDBJ whole genome shotgun (WGS) entry which is preliminary data.</text>
</comment>
<proteinExistence type="predicted"/>
<gene>
    <name evidence="2" type="ORF">ACFOEJ_07470</name>
</gene>